<proteinExistence type="inferred from homology"/>
<dbReference type="GO" id="GO:0031390">
    <property type="term" value="C:Ctf18 RFC-like complex"/>
    <property type="evidence" value="ECO:0007669"/>
    <property type="project" value="InterPro"/>
</dbReference>
<accession>A0A8V5GMT8</accession>
<dbReference type="InterPro" id="IPR018607">
    <property type="entry name" value="Ctf8"/>
</dbReference>
<keyword evidence="9" id="KW-1185">Reference proteome</keyword>
<gene>
    <name evidence="8" type="primary">LOC101879044</name>
</gene>
<reference evidence="8" key="3">
    <citation type="submission" date="2025-09" db="UniProtKB">
        <authorList>
            <consortium name="Ensembl"/>
        </authorList>
    </citation>
    <scope>IDENTIFICATION</scope>
</reference>
<reference evidence="8" key="1">
    <citation type="submission" date="2020-03" db="EMBL/GenBank/DDBJ databases">
        <title>Melopsittacus undulatus (budgerigar) genome, bMelUnd1, maternal haplotype with Z.</title>
        <authorList>
            <person name="Gedman G."/>
            <person name="Mountcastle J."/>
            <person name="Haase B."/>
            <person name="Formenti G."/>
            <person name="Wright T."/>
            <person name="Apodaca J."/>
            <person name="Pelan S."/>
            <person name="Chow W."/>
            <person name="Rhie A."/>
            <person name="Howe K."/>
            <person name="Fedrigo O."/>
            <person name="Jarvis E.D."/>
        </authorList>
    </citation>
    <scope>NUCLEOTIDE SEQUENCE [LARGE SCALE GENOMIC DNA]</scope>
</reference>
<evidence type="ECO:0000256" key="2">
    <source>
        <dbReference type="ARBA" id="ARBA00022705"/>
    </source>
</evidence>
<feature type="compositionally biased region" description="Gly residues" evidence="7">
    <location>
        <begin position="104"/>
        <end position="118"/>
    </location>
</feature>
<evidence type="ECO:0000313" key="8">
    <source>
        <dbReference type="Ensembl" id="ENSMUNP00000031390.1"/>
    </source>
</evidence>
<reference evidence="8" key="2">
    <citation type="submission" date="2025-08" db="UniProtKB">
        <authorList>
            <consortium name="Ensembl"/>
        </authorList>
    </citation>
    <scope>IDENTIFICATION</scope>
</reference>
<dbReference type="PANTHER" id="PTHR28605:SF1">
    <property type="entry name" value="CHROMOSOME TRANSMISSION FIDELITY FACTOR 8"/>
    <property type="match status" value="1"/>
</dbReference>
<dbReference type="Pfam" id="PF09696">
    <property type="entry name" value="Ctf8"/>
    <property type="match status" value="1"/>
</dbReference>
<feature type="region of interest" description="Disordered" evidence="7">
    <location>
        <begin position="264"/>
        <end position="291"/>
    </location>
</feature>
<evidence type="ECO:0000256" key="5">
    <source>
        <dbReference type="ARBA" id="ARBA00023306"/>
    </source>
</evidence>
<organism evidence="8 9">
    <name type="scientific">Melopsittacus undulatus</name>
    <name type="common">Budgerigar</name>
    <name type="synonym">Psittacus undulatus</name>
    <dbReference type="NCBI Taxonomy" id="13146"/>
    <lineage>
        <taxon>Eukaryota</taxon>
        <taxon>Metazoa</taxon>
        <taxon>Chordata</taxon>
        <taxon>Craniata</taxon>
        <taxon>Vertebrata</taxon>
        <taxon>Euteleostomi</taxon>
        <taxon>Archelosauria</taxon>
        <taxon>Archosauria</taxon>
        <taxon>Dinosauria</taxon>
        <taxon>Saurischia</taxon>
        <taxon>Theropoda</taxon>
        <taxon>Coelurosauria</taxon>
        <taxon>Aves</taxon>
        <taxon>Neognathae</taxon>
        <taxon>Neoaves</taxon>
        <taxon>Telluraves</taxon>
        <taxon>Australaves</taxon>
        <taxon>Psittaciformes</taxon>
        <taxon>Psittaculidae</taxon>
        <taxon>Melopsittacus</taxon>
    </lineage>
</organism>
<keyword evidence="2" id="KW-0235">DNA replication</keyword>
<feature type="compositionally biased region" description="Gly residues" evidence="7">
    <location>
        <begin position="167"/>
        <end position="177"/>
    </location>
</feature>
<keyword evidence="3" id="KW-0238">DNA-binding</keyword>
<comment type="similarity">
    <text evidence="6">Belongs to the CTF8 family.</text>
</comment>
<feature type="compositionally biased region" description="Basic residues" evidence="7">
    <location>
        <begin position="31"/>
        <end position="40"/>
    </location>
</feature>
<evidence type="ECO:0000256" key="6">
    <source>
        <dbReference type="ARBA" id="ARBA00038447"/>
    </source>
</evidence>
<feature type="region of interest" description="Disordered" evidence="7">
    <location>
        <begin position="16"/>
        <end position="184"/>
    </location>
</feature>
<dbReference type="GO" id="GO:0006260">
    <property type="term" value="P:DNA replication"/>
    <property type="evidence" value="ECO:0007669"/>
    <property type="project" value="UniProtKB-KW"/>
</dbReference>
<keyword evidence="4" id="KW-0539">Nucleus</keyword>
<protein>
    <submittedName>
        <fullName evidence="8">Uncharacterized protein</fullName>
    </submittedName>
</protein>
<dbReference type="Proteomes" id="UP000694405">
    <property type="component" value="Chromosome Z"/>
</dbReference>
<comment type="subcellular location">
    <subcellularLocation>
        <location evidence="1">Nucleus</location>
    </subcellularLocation>
</comment>
<evidence type="ECO:0000256" key="1">
    <source>
        <dbReference type="ARBA" id="ARBA00004123"/>
    </source>
</evidence>
<dbReference type="Ensembl" id="ENSMUNT00000030700.1">
    <property type="protein sequence ID" value="ENSMUNP00000031390.1"/>
    <property type="gene ID" value="ENSMUNG00000020790.1"/>
</dbReference>
<evidence type="ECO:0000256" key="7">
    <source>
        <dbReference type="SAM" id="MobiDB-lite"/>
    </source>
</evidence>
<dbReference type="PANTHER" id="PTHR28605">
    <property type="entry name" value="CTF8, CHROMOSOME TRANSMISSION FIDELITY FACTOR 8 HOMOLOG (S. CEREVISIAE)"/>
    <property type="match status" value="1"/>
</dbReference>
<dbReference type="GO" id="GO:0007064">
    <property type="term" value="P:mitotic sister chromatid cohesion"/>
    <property type="evidence" value="ECO:0007669"/>
    <property type="project" value="InterPro"/>
</dbReference>
<evidence type="ECO:0000313" key="9">
    <source>
        <dbReference type="Proteomes" id="UP000694405"/>
    </source>
</evidence>
<evidence type="ECO:0000256" key="3">
    <source>
        <dbReference type="ARBA" id="ARBA00023125"/>
    </source>
</evidence>
<dbReference type="AlphaFoldDB" id="A0A8V5GMT8"/>
<sequence length="430" mass="43770">PADGLRLPAALTRWGPARSRCSPSPGSSWRRSCKPRRCRRCGPGPGGHCGAATRGSARPRARARRTGPGAPRTPPWRPRFPLPHTGTGTGAAPPRAAPRALGAPGNGTGGGRGSGSGGEGRREIRELPGGGAAGRDRGNRNRNRAGRGSGLTGPGPAAPGPLEGTGAPRGAGSGSGGLRAPVRCVPGRARPVPVRCVPGGGPSSPVPVRCLPGRARPVPVRCVPGGARPVRSRCGAQRLQHGADRHLQVRPVGGRVWHRQHRAGAPGAVGCSPRSVPRTGSTGAVGCSPRCAPRTGSTGAVGCSPPSVPRSGGPGALAQWVLLELQGQLEPRRSGALGGSVLGDLHYTHEGVPVLIVGHHILYGKVVQLEKPFAVLVKQGAKEPGAEEPGAEEPGAAGPDVSYTVTALIKTKLLFKTRPKPIITNVPKKV</sequence>
<feature type="compositionally biased region" description="Pro residues" evidence="7">
    <location>
        <begin position="71"/>
        <end position="81"/>
    </location>
</feature>
<evidence type="ECO:0000256" key="4">
    <source>
        <dbReference type="ARBA" id="ARBA00023242"/>
    </source>
</evidence>
<keyword evidence="5" id="KW-0131">Cell cycle</keyword>
<dbReference type="GO" id="GO:0003677">
    <property type="term" value="F:DNA binding"/>
    <property type="evidence" value="ECO:0007669"/>
    <property type="project" value="UniProtKB-KW"/>
</dbReference>
<feature type="compositionally biased region" description="Low complexity" evidence="7">
    <location>
        <begin position="82"/>
        <end position="103"/>
    </location>
</feature>
<name>A0A8V5GMT8_MELUD</name>